<dbReference type="EMBL" id="BKCJ010005912">
    <property type="protein sequence ID" value="GEU69307.1"/>
    <property type="molecule type" value="Genomic_DNA"/>
</dbReference>
<dbReference type="PANTHER" id="PTHR47373:SF1">
    <property type="entry name" value="CYSTEINE PROTEINASE INHIBITOR 2"/>
    <property type="match status" value="1"/>
</dbReference>
<dbReference type="InterPro" id="IPR000010">
    <property type="entry name" value="Cystatin_dom"/>
</dbReference>
<organism evidence="4">
    <name type="scientific">Tanacetum cinerariifolium</name>
    <name type="common">Dalmatian daisy</name>
    <name type="synonym">Chrysanthemum cinerariifolium</name>
    <dbReference type="NCBI Taxonomy" id="118510"/>
    <lineage>
        <taxon>Eukaryota</taxon>
        <taxon>Viridiplantae</taxon>
        <taxon>Streptophyta</taxon>
        <taxon>Embryophyta</taxon>
        <taxon>Tracheophyta</taxon>
        <taxon>Spermatophyta</taxon>
        <taxon>Magnoliopsida</taxon>
        <taxon>eudicotyledons</taxon>
        <taxon>Gunneridae</taxon>
        <taxon>Pentapetalae</taxon>
        <taxon>asterids</taxon>
        <taxon>campanulids</taxon>
        <taxon>Asterales</taxon>
        <taxon>Asteraceae</taxon>
        <taxon>Asteroideae</taxon>
        <taxon>Anthemideae</taxon>
        <taxon>Anthemidinae</taxon>
        <taxon>Tanacetum</taxon>
    </lineage>
</organism>
<keyword evidence="2" id="KW-0789">Thiol protease inhibitor</keyword>
<comment type="caution">
    <text evidence="4">The sequence shown here is derived from an EMBL/GenBank/DDBJ whole genome shotgun (WGS) entry which is preliminary data.</text>
</comment>
<feature type="domain" description="Cystatin" evidence="3">
    <location>
        <begin position="673"/>
        <end position="766"/>
    </location>
</feature>
<evidence type="ECO:0000256" key="1">
    <source>
        <dbReference type="ARBA" id="ARBA00022690"/>
    </source>
</evidence>
<proteinExistence type="predicted"/>
<name>A0A6L2M7T4_TANCI</name>
<dbReference type="InterPro" id="IPR018073">
    <property type="entry name" value="Prot_inh_cystat_CS"/>
</dbReference>
<dbReference type="Pfam" id="PF07727">
    <property type="entry name" value="RVT_2"/>
    <property type="match status" value="1"/>
</dbReference>
<dbReference type="CDD" id="cd00042">
    <property type="entry name" value="CY"/>
    <property type="match status" value="1"/>
</dbReference>
<dbReference type="PROSITE" id="PS00287">
    <property type="entry name" value="CYSTATIN"/>
    <property type="match status" value="1"/>
</dbReference>
<dbReference type="CDD" id="cd09272">
    <property type="entry name" value="RNase_HI_RT_Ty1"/>
    <property type="match status" value="1"/>
</dbReference>
<evidence type="ECO:0000313" key="4">
    <source>
        <dbReference type="EMBL" id="GEU69307.1"/>
    </source>
</evidence>
<reference evidence="4" key="1">
    <citation type="journal article" date="2019" name="Sci. Rep.">
        <title>Draft genome of Tanacetum cinerariifolium, the natural source of mosquito coil.</title>
        <authorList>
            <person name="Yamashiro T."/>
            <person name="Shiraishi A."/>
            <person name="Satake H."/>
            <person name="Nakayama K."/>
        </authorList>
    </citation>
    <scope>NUCLEOTIDE SEQUENCE</scope>
</reference>
<keyword evidence="1" id="KW-0646">Protease inhibitor</keyword>
<protein>
    <submittedName>
        <fullName evidence="4">Ribonuclease H-like domain-containing protein</fullName>
    </submittedName>
</protein>
<evidence type="ECO:0000256" key="2">
    <source>
        <dbReference type="ARBA" id="ARBA00022704"/>
    </source>
</evidence>
<accession>A0A6L2M7T4</accession>
<gene>
    <name evidence="4" type="ORF">Tci_041285</name>
</gene>
<dbReference type="InterPro" id="IPR043502">
    <property type="entry name" value="DNA/RNA_pol_sf"/>
</dbReference>
<evidence type="ECO:0000259" key="3">
    <source>
        <dbReference type="SMART" id="SM00043"/>
    </source>
</evidence>
<dbReference type="InterPro" id="IPR046350">
    <property type="entry name" value="Cystatin_sf"/>
</dbReference>
<dbReference type="Pfam" id="PF16845">
    <property type="entry name" value="SQAPI"/>
    <property type="match status" value="1"/>
</dbReference>
<dbReference type="GO" id="GO:0004869">
    <property type="term" value="F:cysteine-type endopeptidase inhibitor activity"/>
    <property type="evidence" value="ECO:0007669"/>
    <property type="project" value="UniProtKB-KW"/>
</dbReference>
<dbReference type="AlphaFoldDB" id="A0A6L2M7T4"/>
<dbReference type="PANTHER" id="PTHR47373">
    <property type="entry name" value="CYSTEINE PROTEINASE INHIBITOR 2"/>
    <property type="match status" value="1"/>
</dbReference>
<dbReference type="Pfam" id="PF13976">
    <property type="entry name" value="gag_pre-integrs"/>
    <property type="match status" value="1"/>
</dbReference>
<dbReference type="SMART" id="SM00043">
    <property type="entry name" value="CY"/>
    <property type="match status" value="1"/>
</dbReference>
<dbReference type="SUPFAM" id="SSF56672">
    <property type="entry name" value="DNA/RNA polymerases"/>
    <property type="match status" value="1"/>
</dbReference>
<dbReference type="InterPro" id="IPR013103">
    <property type="entry name" value="RVT_2"/>
</dbReference>
<dbReference type="InterPro" id="IPR025724">
    <property type="entry name" value="GAG-pre-integrase_dom"/>
</dbReference>
<dbReference type="SUPFAM" id="SSF54403">
    <property type="entry name" value="Cystatin/monellin"/>
    <property type="match status" value="1"/>
</dbReference>
<dbReference type="Gene3D" id="3.10.450.10">
    <property type="match status" value="1"/>
</dbReference>
<sequence length="770" mass="86218">MGLNDMYQPSRSNLLARDPLPDVKDAFAVVFREESHRGLAHGKITAKTNPAAFVAKTNNGNNNFNNNIRVNSNNIRVNSNNNSNRGPNPNPVCKHCGLIGHTIERCYELNGYPAGFKRNTNLSKQSGFVKKFNGNNVDASQCGYTSSGSMTASFTNDQMLKLLCLINEKLAANVSGSMADSKYFVGFDESTCYIQDLRLGKIMETGSETAGLYMFDYANNGKPFAGLCNYGIVCFVSKELWHCRLGHPTDQVLSVLSDQIGFKTGHHVSAYDICHKAKQTRELFSLSDHKSVKLRELIHLDVWGAYKVTSRDGFFFDIISSQIPNDEKGDTSKEDVSHEEMILNATQIEKNVTSKGNSQNFSIGEGSGLRDEPQTKLDVNNAFFCGDLNEEVCMALPLGYYDKNETKVCKLVMYGLKQAPRQWNAKLTSLLIENGFIYSKNDYSLYVKSKKGLFVALSVYVDDIVITQSDLTEIESFKRFLSSKFMIKDLGELKYFLGIVVLKNQNGICLSQRKYCLELLRLRVLRYLKQAPGTGVQFNRGNMFRWHALLDADWAKCLKIRKSVSGFCVYFCNNLVSLKSKKQATISRSSAEYLYCDSSAAIEIANPVFHEKTKYFEIGLHPVREKVSPGVIRTLKIGYANNVADVFTKRALSMLNFVKDLEPNLYIFLPVCALIGGRTKIKDVKNNQEVQELGKYSVEENNRKVGSNGLKFVEVVKAESQVVSGTKYYLTIKAISSKGGKNSFFDAEIVVKPWLHSKELVSFRPGKGTN</sequence>